<dbReference type="FunFam" id="3.40.50.300:FF:000668">
    <property type="entry name" value="Chromosomal replication initiator protein DnaA"/>
    <property type="match status" value="1"/>
</dbReference>
<evidence type="ECO:0000259" key="13">
    <source>
        <dbReference type="SMART" id="SM00760"/>
    </source>
</evidence>
<organism evidence="14 15">
    <name type="scientific">Eiseniibacteriota bacterium</name>
    <dbReference type="NCBI Taxonomy" id="2212470"/>
    <lineage>
        <taxon>Bacteria</taxon>
        <taxon>Candidatus Eiseniibacteriota</taxon>
    </lineage>
</organism>
<dbReference type="Pfam" id="PF08299">
    <property type="entry name" value="Bac_DnaA_C"/>
    <property type="match status" value="1"/>
</dbReference>
<dbReference type="PRINTS" id="PR00051">
    <property type="entry name" value="DNAA"/>
</dbReference>
<dbReference type="GO" id="GO:0008289">
    <property type="term" value="F:lipid binding"/>
    <property type="evidence" value="ECO:0007669"/>
    <property type="project" value="UniProtKB-KW"/>
</dbReference>
<dbReference type="SMART" id="SM00760">
    <property type="entry name" value="Bac_DnaA_C"/>
    <property type="match status" value="1"/>
</dbReference>
<keyword evidence="7 8" id="KW-0238">DNA-binding</keyword>
<evidence type="ECO:0000256" key="10">
    <source>
        <dbReference type="RuleBase" id="RU000577"/>
    </source>
</evidence>
<evidence type="ECO:0000256" key="4">
    <source>
        <dbReference type="ARBA" id="ARBA00022741"/>
    </source>
</evidence>
<comment type="subunit">
    <text evidence="8">Oligomerizes as a right-handed, spiral filament on DNA at oriC.</text>
</comment>
<feature type="binding site" evidence="8">
    <location>
        <position position="175"/>
    </location>
    <ligand>
        <name>ATP</name>
        <dbReference type="ChEBI" id="CHEBI:30616"/>
    </ligand>
</feature>
<keyword evidence="2 8" id="KW-0963">Cytoplasm</keyword>
<evidence type="ECO:0000256" key="6">
    <source>
        <dbReference type="ARBA" id="ARBA00023121"/>
    </source>
</evidence>
<dbReference type="GO" id="GO:0005886">
    <property type="term" value="C:plasma membrane"/>
    <property type="evidence" value="ECO:0007669"/>
    <property type="project" value="TreeGrafter"/>
</dbReference>
<dbReference type="GO" id="GO:0003688">
    <property type="term" value="F:DNA replication origin binding"/>
    <property type="evidence" value="ECO:0007669"/>
    <property type="project" value="UniProtKB-UniRule"/>
</dbReference>
<evidence type="ECO:0000256" key="7">
    <source>
        <dbReference type="ARBA" id="ARBA00023125"/>
    </source>
</evidence>
<reference evidence="14 15" key="1">
    <citation type="journal article" date="2019" name="Nat. Microbiol.">
        <title>Mediterranean grassland soil C-N compound turnover is dependent on rainfall and depth, and is mediated by genomically divergent microorganisms.</title>
        <authorList>
            <person name="Diamond S."/>
            <person name="Andeer P.F."/>
            <person name="Li Z."/>
            <person name="Crits-Christoph A."/>
            <person name="Burstein D."/>
            <person name="Anantharaman K."/>
            <person name="Lane K.R."/>
            <person name="Thomas B.C."/>
            <person name="Pan C."/>
            <person name="Northen T.R."/>
            <person name="Banfield J.F."/>
        </authorList>
    </citation>
    <scope>NUCLEOTIDE SEQUENCE [LARGE SCALE GENOMIC DNA]</scope>
    <source>
        <strain evidence="14">WS_8</strain>
    </source>
</reference>
<dbReference type="SUPFAM" id="SSF48295">
    <property type="entry name" value="TrpR-like"/>
    <property type="match status" value="1"/>
</dbReference>
<dbReference type="GO" id="GO:0005737">
    <property type="term" value="C:cytoplasm"/>
    <property type="evidence" value="ECO:0007669"/>
    <property type="project" value="UniProtKB-SubCell"/>
</dbReference>
<keyword evidence="4 8" id="KW-0547">Nucleotide-binding</keyword>
<dbReference type="InterPro" id="IPR010921">
    <property type="entry name" value="Trp_repressor/repl_initiator"/>
</dbReference>
<evidence type="ECO:0000256" key="9">
    <source>
        <dbReference type="NCBIfam" id="TIGR00362"/>
    </source>
</evidence>
<comment type="caution">
    <text evidence="8">Lacks conserved residue(s) required for the propagation of feature annotation.</text>
</comment>
<dbReference type="Gene3D" id="3.40.50.300">
    <property type="entry name" value="P-loop containing nucleotide triphosphate hydrolases"/>
    <property type="match status" value="1"/>
</dbReference>
<comment type="function">
    <text evidence="8 10">Plays an essential role in the initiation and regulation of chromosomal replication. ATP-DnaA binds to the origin of replication (oriC) to initiate formation of the DNA replication initiation complex once per cell cycle. Binds the DnaA box (a 9 base pair repeat at the origin) and separates the double-stranded (ds)DNA. Forms a right-handed helical filament on oriC DNA; dsDNA binds to the exterior of the filament while single-stranded (ss)DNA is stabiized in the filament's interior. The ATP-DnaA-oriC complex binds and stabilizes one strand of the AT-rich DNA unwinding element (DUE), permitting loading of DNA polymerase. After initiation quickly degrades to an ADP-DnaA complex that is not apt for DNA replication. Binds acidic phospholipids.</text>
</comment>
<proteinExistence type="inferred from homology"/>
<dbReference type="Gene3D" id="1.10.1750.10">
    <property type="match status" value="1"/>
</dbReference>
<dbReference type="InterPro" id="IPR001957">
    <property type="entry name" value="Chromosome_initiator_DnaA"/>
</dbReference>
<dbReference type="Pfam" id="PF11638">
    <property type="entry name" value="DnaA_N"/>
    <property type="match status" value="1"/>
</dbReference>
<feature type="domain" description="AAA+ ATPase" evidence="12">
    <location>
        <begin position="162"/>
        <end position="290"/>
    </location>
</feature>
<dbReference type="SMART" id="SM00382">
    <property type="entry name" value="AAA"/>
    <property type="match status" value="1"/>
</dbReference>
<feature type="region of interest" description="Domain IV, binds dsDNA" evidence="8">
    <location>
        <begin position="348"/>
        <end position="468"/>
    </location>
</feature>
<comment type="domain">
    <text evidence="8">Domain I is involved in oligomerization and binding regulators, domain II is flexibile and of varying length in different bacteria, domain III forms the AAA+ region, while domain IV binds dsDNA.</text>
</comment>
<dbReference type="NCBIfam" id="TIGR00362">
    <property type="entry name" value="DnaA"/>
    <property type="match status" value="1"/>
</dbReference>
<dbReference type="Pfam" id="PF00308">
    <property type="entry name" value="Bac_DnaA"/>
    <property type="match status" value="1"/>
</dbReference>
<dbReference type="InterPro" id="IPR027417">
    <property type="entry name" value="P-loop_NTPase"/>
</dbReference>
<dbReference type="InterPro" id="IPR013159">
    <property type="entry name" value="DnaA_C"/>
</dbReference>
<dbReference type="CDD" id="cd00009">
    <property type="entry name" value="AAA"/>
    <property type="match status" value="1"/>
</dbReference>
<evidence type="ECO:0000256" key="1">
    <source>
        <dbReference type="ARBA" id="ARBA00006583"/>
    </source>
</evidence>
<dbReference type="PANTHER" id="PTHR30050">
    <property type="entry name" value="CHROMOSOMAL REPLICATION INITIATOR PROTEIN DNAA"/>
    <property type="match status" value="1"/>
</dbReference>
<comment type="caution">
    <text evidence="14">The sequence shown here is derived from an EMBL/GenBank/DDBJ whole genome shotgun (WGS) entry which is preliminary data.</text>
</comment>
<evidence type="ECO:0000259" key="12">
    <source>
        <dbReference type="SMART" id="SM00382"/>
    </source>
</evidence>
<keyword evidence="3 8" id="KW-0235">DNA replication</keyword>
<dbReference type="PROSITE" id="PS01008">
    <property type="entry name" value="DNAA"/>
    <property type="match status" value="1"/>
</dbReference>
<evidence type="ECO:0000256" key="2">
    <source>
        <dbReference type="ARBA" id="ARBA00022490"/>
    </source>
</evidence>
<name>A0A538TVM7_UNCEI</name>
<dbReference type="SUPFAM" id="SSF52540">
    <property type="entry name" value="P-loop containing nucleoside triphosphate hydrolases"/>
    <property type="match status" value="1"/>
</dbReference>
<dbReference type="InterPro" id="IPR018312">
    <property type="entry name" value="Chromosome_initiator_DnaA_CS"/>
</dbReference>
<evidence type="ECO:0000313" key="15">
    <source>
        <dbReference type="Proteomes" id="UP000316609"/>
    </source>
</evidence>
<evidence type="ECO:0000256" key="8">
    <source>
        <dbReference type="HAMAP-Rule" id="MF_00377"/>
    </source>
</evidence>
<dbReference type="GO" id="GO:0006275">
    <property type="term" value="P:regulation of DNA replication"/>
    <property type="evidence" value="ECO:0007669"/>
    <property type="project" value="UniProtKB-UniRule"/>
</dbReference>
<dbReference type="Gene3D" id="1.10.8.60">
    <property type="match status" value="1"/>
</dbReference>
<keyword evidence="6 8" id="KW-0446">Lipid-binding</keyword>
<feature type="region of interest" description="Domain I, interacts with DnaA modulators" evidence="8">
    <location>
        <begin position="1"/>
        <end position="111"/>
    </location>
</feature>
<evidence type="ECO:0000313" key="14">
    <source>
        <dbReference type="EMBL" id="TMQ67682.1"/>
    </source>
</evidence>
<sequence length="468" mass="52130">MASQPTQTEEQTRLWEEVLATLKGRLDSEQAFDTWFRPIEPLHVTPEAVELEVPNSFFVDWIHEHYLATLRLSLGEVLGASPAVQLTAREGHPARSGSRPIALAAAPIQAASAAAPTTSRADRAWFESQLNPRHTFTSFVVGSSNAFTHAACRAVAERPGRAYNPLFMFAGSGLGKTHLLHAVGHAVKEARAEARVCYVPAERFTNEMIYAIQHAQTLAFRNKYRNVDLLLIDDIQFLAGKESTQEEFFYTFNALRDAHKQVVVTADKPPKDIPMLEERLISRFNQGLVTDIKQPDLETRLAILRNRCEEDGGGIKLADDVLLLVADRIRNNVRDLEGCLVRVLALASLLHQEVTVEMVEEVLQHYVHPEPEQTTPERILGAVADGFGIKVESLFGRRRTHSVAVPRQVAMYLMRQLTELSLVEIGRVFGGRDHTTVIYACQKIGRRVGEDNSFADRINGLISTLATG</sequence>
<dbReference type="EMBL" id="VBOY01000033">
    <property type="protein sequence ID" value="TMQ67682.1"/>
    <property type="molecule type" value="Genomic_DNA"/>
</dbReference>
<gene>
    <name evidence="8 14" type="primary">dnaA</name>
    <name evidence="14" type="ORF">E6K78_04100</name>
</gene>
<dbReference type="PANTHER" id="PTHR30050:SF2">
    <property type="entry name" value="CHROMOSOMAL REPLICATION INITIATOR PROTEIN DNAA"/>
    <property type="match status" value="1"/>
</dbReference>
<dbReference type="Gene3D" id="3.30.300.180">
    <property type="match status" value="1"/>
</dbReference>
<dbReference type="AlphaFoldDB" id="A0A538TVM7"/>
<dbReference type="Proteomes" id="UP000316609">
    <property type="component" value="Unassembled WGS sequence"/>
</dbReference>
<evidence type="ECO:0000256" key="11">
    <source>
        <dbReference type="RuleBase" id="RU004227"/>
    </source>
</evidence>
<feature type="binding site" evidence="8">
    <location>
        <position position="177"/>
    </location>
    <ligand>
        <name>ATP</name>
        <dbReference type="ChEBI" id="CHEBI:30616"/>
    </ligand>
</feature>
<dbReference type="InterPro" id="IPR020591">
    <property type="entry name" value="Chromosome_initiator_DnaA-like"/>
</dbReference>
<evidence type="ECO:0000256" key="3">
    <source>
        <dbReference type="ARBA" id="ARBA00022705"/>
    </source>
</evidence>
<dbReference type="InterPro" id="IPR003593">
    <property type="entry name" value="AAA+_ATPase"/>
</dbReference>
<dbReference type="GO" id="GO:0006270">
    <property type="term" value="P:DNA replication initiation"/>
    <property type="evidence" value="ECO:0007669"/>
    <property type="project" value="UniProtKB-UniRule"/>
</dbReference>
<feature type="domain" description="Chromosomal replication initiator DnaA C-terminal" evidence="13">
    <location>
        <begin position="375"/>
        <end position="444"/>
    </location>
</feature>
<keyword evidence="5 8" id="KW-0067">ATP-binding</keyword>
<feature type="binding site" evidence="8">
    <location>
        <position position="176"/>
    </location>
    <ligand>
        <name>ATP</name>
        <dbReference type="ChEBI" id="CHEBI:30616"/>
    </ligand>
</feature>
<feature type="binding site" evidence="8">
    <location>
        <position position="173"/>
    </location>
    <ligand>
        <name>ATP</name>
        <dbReference type="ChEBI" id="CHEBI:30616"/>
    </ligand>
</feature>
<protein>
    <recommendedName>
        <fullName evidence="8 9">Chromosomal replication initiator protein DnaA</fullName>
    </recommendedName>
</protein>
<comment type="subcellular location">
    <subcellularLocation>
        <location evidence="8">Cytoplasm</location>
    </subcellularLocation>
</comment>
<dbReference type="InterPro" id="IPR024633">
    <property type="entry name" value="DnaA_N_dom"/>
</dbReference>
<dbReference type="GO" id="GO:0005524">
    <property type="term" value="F:ATP binding"/>
    <property type="evidence" value="ECO:0007669"/>
    <property type="project" value="UniProtKB-UniRule"/>
</dbReference>
<comment type="similarity">
    <text evidence="1 8 11">Belongs to the DnaA family.</text>
</comment>
<dbReference type="InterPro" id="IPR038454">
    <property type="entry name" value="DnaA_N_sf"/>
</dbReference>
<dbReference type="CDD" id="cd06571">
    <property type="entry name" value="Bac_DnaA_C"/>
    <property type="match status" value="1"/>
</dbReference>
<accession>A0A538TVM7</accession>
<dbReference type="HAMAP" id="MF_00377">
    <property type="entry name" value="DnaA_bact"/>
    <property type="match status" value="1"/>
</dbReference>
<dbReference type="InterPro" id="IPR013317">
    <property type="entry name" value="DnaA_dom"/>
</dbReference>
<evidence type="ECO:0000256" key="5">
    <source>
        <dbReference type="ARBA" id="ARBA00022840"/>
    </source>
</evidence>